<gene>
    <name evidence="1" type="ORF">ACZ87_00674</name>
</gene>
<organism evidence="1 2">
    <name type="scientific">Candidatus Erwinia dacicola</name>
    <dbReference type="NCBI Taxonomy" id="252393"/>
    <lineage>
        <taxon>Bacteria</taxon>
        <taxon>Pseudomonadati</taxon>
        <taxon>Pseudomonadota</taxon>
        <taxon>Gammaproteobacteria</taxon>
        <taxon>Enterobacterales</taxon>
        <taxon>Erwiniaceae</taxon>
        <taxon>Erwinia</taxon>
    </lineage>
</organism>
<reference evidence="1" key="1">
    <citation type="submission" date="2018-04" db="EMBL/GenBank/DDBJ databases">
        <title>Genomes of the Obligate Erwinia dacicola and Facultative Enterobacter sp. OLF Endosymbionts of the Olive Fruit fly, Bactrocera oleae.</title>
        <authorList>
            <person name="Estes A.M."/>
            <person name="Hearn D.J."/>
            <person name="Agarwal S."/>
            <person name="Pierson E.A."/>
            <person name="Dunning-Hotopp J.C."/>
        </authorList>
    </citation>
    <scope>NUCLEOTIDE SEQUENCE [LARGE SCALE GENOMIC DNA]</scope>
    <source>
        <strain evidence="1">Oroville</strain>
    </source>
</reference>
<accession>A0A328TTT8</accession>
<dbReference type="Proteomes" id="UP000244334">
    <property type="component" value="Unassembled WGS sequence"/>
</dbReference>
<dbReference type="EMBL" id="LJAM02000031">
    <property type="protein sequence ID" value="RAP72491.1"/>
    <property type="molecule type" value="Genomic_DNA"/>
</dbReference>
<evidence type="ECO:0000313" key="1">
    <source>
        <dbReference type="EMBL" id="RAP72491.1"/>
    </source>
</evidence>
<evidence type="ECO:0000313" key="2">
    <source>
        <dbReference type="Proteomes" id="UP000244334"/>
    </source>
</evidence>
<comment type="caution">
    <text evidence="1">The sequence shown here is derived from an EMBL/GenBank/DDBJ whole genome shotgun (WGS) entry which is preliminary data.</text>
</comment>
<dbReference type="AlphaFoldDB" id="A0A328TTT8"/>
<sequence>MWPFLWRGFHHHIMAAHIAQLLRQQVAQAQRDRFFTLRQQRTVDLNLL</sequence>
<name>A0A328TTT8_9GAMM</name>
<proteinExistence type="predicted"/>
<protein>
    <submittedName>
        <fullName evidence="1">Uncharacterized protein</fullName>
    </submittedName>
</protein>
<keyword evidence="2" id="KW-1185">Reference proteome</keyword>